<evidence type="ECO:0000313" key="1">
    <source>
        <dbReference type="EMBL" id="OGK07076.1"/>
    </source>
</evidence>
<dbReference type="EMBL" id="MFYX01000014">
    <property type="protein sequence ID" value="OGK07076.1"/>
    <property type="molecule type" value="Genomic_DNA"/>
</dbReference>
<protein>
    <recommendedName>
        <fullName evidence="3">Nucleotidyl transferase AbiEii/AbiGii toxin family protein</fullName>
    </recommendedName>
</protein>
<reference evidence="1 2" key="1">
    <citation type="journal article" date="2016" name="Nat. Commun.">
        <title>Thousands of microbial genomes shed light on interconnected biogeochemical processes in an aquifer system.</title>
        <authorList>
            <person name="Anantharaman K."/>
            <person name="Brown C.T."/>
            <person name="Hug L.A."/>
            <person name="Sharon I."/>
            <person name="Castelle C.J."/>
            <person name="Probst A.J."/>
            <person name="Thomas B.C."/>
            <person name="Singh A."/>
            <person name="Wilkins M.J."/>
            <person name="Karaoz U."/>
            <person name="Brodie E.L."/>
            <person name="Williams K.H."/>
            <person name="Hubbard S.S."/>
            <person name="Banfield J.F."/>
        </authorList>
    </citation>
    <scope>NUCLEOTIDE SEQUENCE [LARGE SCALE GENOMIC DNA]</scope>
</reference>
<dbReference type="AlphaFoldDB" id="A0A1F7FKS4"/>
<proteinExistence type="predicted"/>
<evidence type="ECO:0008006" key="3">
    <source>
        <dbReference type="Google" id="ProtNLM"/>
    </source>
</evidence>
<dbReference type="InterPro" id="IPR014942">
    <property type="entry name" value="AbiEii"/>
</dbReference>
<dbReference type="Proteomes" id="UP000179243">
    <property type="component" value="Unassembled WGS sequence"/>
</dbReference>
<dbReference type="Pfam" id="PF08843">
    <property type="entry name" value="AbiEii"/>
    <property type="match status" value="1"/>
</dbReference>
<accession>A0A1F7FKS4</accession>
<evidence type="ECO:0000313" key="2">
    <source>
        <dbReference type="Proteomes" id="UP000179243"/>
    </source>
</evidence>
<gene>
    <name evidence="1" type="ORF">A2519_04870</name>
</gene>
<organism evidence="1 2">
    <name type="scientific">Candidatus Raymondbacteria bacterium RIFOXYD12_FULL_49_13</name>
    <dbReference type="NCBI Taxonomy" id="1817890"/>
    <lineage>
        <taxon>Bacteria</taxon>
        <taxon>Raymondiibacteriota</taxon>
    </lineage>
</organism>
<sequence length="335" mass="38028">MPIASALYFTKEHICANKKEAPDVLAEQAAHCLELVAELVREGLDFTFKGGNSLLVLLEEPRRFSIDVDIATDETRERIDQTVEGVVKKHGLFTRFQKRQHKTKPWLPMVSYEIFYASHFTDNKENFIMLDAILKKNTTPKIRKKVACGGLYQCNETVELPTISSIIGDKLLTLGPRTLGIPLGKNKEAQRLKHGHDVALLAEQPLDLDEIRQSVAACMKQELEIQEKTMTEEEVLADTLSFCVQPFRYAEKPVDQGLNPALSEIVRGHVPFAEHLFSRDYSWQRLQKDLARAALCLTAAVVKTVTNSQFKQALAYNDAAAYWKQTVLWWEKDPE</sequence>
<name>A0A1F7FKS4_UNCRA</name>
<comment type="caution">
    <text evidence="1">The sequence shown here is derived from an EMBL/GenBank/DDBJ whole genome shotgun (WGS) entry which is preliminary data.</text>
</comment>